<evidence type="ECO:0000256" key="1">
    <source>
        <dbReference type="SAM" id="SignalP"/>
    </source>
</evidence>
<accession>A0A0P9HCT0</accession>
<proteinExistence type="predicted"/>
<protein>
    <recommendedName>
        <fullName evidence="4">Serine protease</fullName>
    </recommendedName>
</protein>
<keyword evidence="1" id="KW-0732">Signal</keyword>
<evidence type="ECO:0000313" key="3">
    <source>
        <dbReference type="Proteomes" id="UP000050509"/>
    </source>
</evidence>
<feature type="signal peptide" evidence="1">
    <location>
        <begin position="1"/>
        <end position="24"/>
    </location>
</feature>
<dbReference type="AlphaFoldDB" id="A0A0P9HCT0"/>
<dbReference type="Proteomes" id="UP000050509">
    <property type="component" value="Unassembled WGS sequence"/>
</dbReference>
<evidence type="ECO:0000313" key="2">
    <source>
        <dbReference type="EMBL" id="KPV52337.1"/>
    </source>
</evidence>
<comment type="caution">
    <text evidence="2">The sequence shown here is derived from an EMBL/GenBank/DDBJ whole genome shotgun (WGS) entry which is preliminary data.</text>
</comment>
<dbReference type="SUPFAM" id="SSF52096">
    <property type="entry name" value="ClpP/crotonase"/>
    <property type="match status" value="1"/>
</dbReference>
<feature type="chain" id="PRO_5006158399" description="Serine protease" evidence="1">
    <location>
        <begin position="25"/>
        <end position="184"/>
    </location>
</feature>
<name>A0A0P9HCT0_9CHLR</name>
<evidence type="ECO:0008006" key="4">
    <source>
        <dbReference type="Google" id="ProtNLM"/>
    </source>
</evidence>
<dbReference type="InterPro" id="IPR029045">
    <property type="entry name" value="ClpP/crotonase-like_dom_sf"/>
</dbReference>
<gene>
    <name evidence="2" type="ORF">SE17_16125</name>
</gene>
<keyword evidence="3" id="KW-1185">Reference proteome</keyword>
<dbReference type="EMBL" id="LJCR01000581">
    <property type="protein sequence ID" value="KPV52337.1"/>
    <property type="molecule type" value="Genomic_DNA"/>
</dbReference>
<dbReference type="Gene3D" id="3.90.226.10">
    <property type="entry name" value="2-enoyl-CoA Hydratase, Chain A, domain 1"/>
    <property type="match status" value="1"/>
</dbReference>
<reference evidence="2 3" key="1">
    <citation type="submission" date="2015-09" db="EMBL/GenBank/DDBJ databases">
        <title>Draft genome sequence of Kouleothrix aurantiaca JCM 19913.</title>
        <authorList>
            <person name="Hemp J."/>
        </authorList>
    </citation>
    <scope>NUCLEOTIDE SEQUENCE [LARGE SCALE GENOMIC DNA]</scope>
    <source>
        <strain evidence="2 3">COM-B</strain>
    </source>
</reference>
<organism evidence="2 3">
    <name type="scientific">Kouleothrix aurantiaca</name>
    <dbReference type="NCBI Taxonomy" id="186479"/>
    <lineage>
        <taxon>Bacteria</taxon>
        <taxon>Bacillati</taxon>
        <taxon>Chloroflexota</taxon>
        <taxon>Chloroflexia</taxon>
        <taxon>Chloroflexales</taxon>
        <taxon>Roseiflexineae</taxon>
        <taxon>Roseiflexaceae</taxon>
        <taxon>Kouleothrix</taxon>
    </lineage>
</organism>
<sequence>MPSARRFLLALLLLVLIGAQPAGAQQPAAAGPIYRAAVGGTITSVSTGYLRRALQLAEAANASALVIELSNRGAVLSEARAFAGEIAAAHVPVVVYVTPSGTHAGAAGAISPEFQTFWEQQGGEQQFGPPITGELIRGPMIVQYTRYARLERPVAGGAVRAGALGDEFLRLPGGGPYRWPEYPQ</sequence>